<dbReference type="InterPro" id="IPR057666">
    <property type="entry name" value="DrpA_SLOG"/>
</dbReference>
<evidence type="ECO:0000259" key="1">
    <source>
        <dbReference type="Pfam" id="PF02481"/>
    </source>
</evidence>
<dbReference type="Gene3D" id="3.40.50.450">
    <property type="match status" value="1"/>
</dbReference>
<dbReference type="SUPFAM" id="SSF102405">
    <property type="entry name" value="MCP/YpsA-like"/>
    <property type="match status" value="1"/>
</dbReference>
<keyword evidence="3" id="KW-1185">Reference proteome</keyword>
<feature type="domain" description="Smf/DprA SLOG" evidence="1">
    <location>
        <begin position="7"/>
        <end position="160"/>
    </location>
</feature>
<protein>
    <recommendedName>
        <fullName evidence="1">Smf/DprA SLOG domain-containing protein</fullName>
    </recommendedName>
</protein>
<proteinExistence type="predicted"/>
<gene>
    <name evidence="2" type="ORF">GCM10009579_51630</name>
</gene>
<sequence length="161" mass="17729">MTTYDTEWTMTRAVAITGTRSTGHRDLASYAELFTNYLAPFATSETRFYLGGAKGIDSLSLLWLAGNSDAQITIVVPGTVRQQPAEARQAITRSRDRITEVVELGAGDLRSPAFHARNRWMVDRSDMVIGFPLEGPQGTSGTWHTLKYAAEQGKPRLIVPV</sequence>
<reference evidence="2 3" key="1">
    <citation type="journal article" date="2019" name="Int. J. Syst. Evol. Microbiol.">
        <title>The Global Catalogue of Microorganisms (GCM) 10K type strain sequencing project: providing services to taxonomists for standard genome sequencing and annotation.</title>
        <authorList>
            <consortium name="The Broad Institute Genomics Platform"/>
            <consortium name="The Broad Institute Genome Sequencing Center for Infectious Disease"/>
            <person name="Wu L."/>
            <person name="Ma J."/>
        </authorList>
    </citation>
    <scope>NUCLEOTIDE SEQUENCE [LARGE SCALE GENOMIC DNA]</scope>
    <source>
        <strain evidence="2 3">JCM 11448</strain>
    </source>
</reference>
<dbReference type="Pfam" id="PF02481">
    <property type="entry name" value="DNA_processg_A"/>
    <property type="match status" value="1"/>
</dbReference>
<dbReference type="Proteomes" id="UP001500282">
    <property type="component" value="Unassembled WGS sequence"/>
</dbReference>
<evidence type="ECO:0000313" key="2">
    <source>
        <dbReference type="EMBL" id="GAA1283788.1"/>
    </source>
</evidence>
<accession>A0ABN1X604</accession>
<organism evidence="2 3">
    <name type="scientific">Streptomyces javensis</name>
    <dbReference type="NCBI Taxonomy" id="114698"/>
    <lineage>
        <taxon>Bacteria</taxon>
        <taxon>Bacillati</taxon>
        <taxon>Actinomycetota</taxon>
        <taxon>Actinomycetes</taxon>
        <taxon>Kitasatosporales</taxon>
        <taxon>Streptomycetaceae</taxon>
        <taxon>Streptomyces</taxon>
        <taxon>Streptomyces violaceusniger group</taxon>
    </lineage>
</organism>
<dbReference type="EMBL" id="BAAAIH010000031">
    <property type="protein sequence ID" value="GAA1283788.1"/>
    <property type="molecule type" value="Genomic_DNA"/>
</dbReference>
<name>A0ABN1X604_9ACTN</name>
<comment type="caution">
    <text evidence="2">The sequence shown here is derived from an EMBL/GenBank/DDBJ whole genome shotgun (WGS) entry which is preliminary data.</text>
</comment>
<evidence type="ECO:0000313" key="3">
    <source>
        <dbReference type="Proteomes" id="UP001500282"/>
    </source>
</evidence>